<proteinExistence type="predicted"/>
<dbReference type="GO" id="GO:0048870">
    <property type="term" value="P:cell motility"/>
    <property type="evidence" value="ECO:0007669"/>
    <property type="project" value="InterPro"/>
</dbReference>
<evidence type="ECO:0000313" key="4">
    <source>
        <dbReference type="EMBL" id="KFG46549.1"/>
    </source>
</evidence>
<reference evidence="4 5" key="1">
    <citation type="submission" date="2014-02" db="EMBL/GenBank/DDBJ databases">
        <authorList>
            <person name="Sibley D."/>
            <person name="Venepally P."/>
            <person name="Karamycheva S."/>
            <person name="Hadjithomas M."/>
            <person name="Khan A."/>
            <person name="Brunk B."/>
            <person name="Roos D."/>
            <person name="Caler E."/>
            <person name="Lorenzi H."/>
        </authorList>
    </citation>
    <scope>NUCLEOTIDE SEQUENCE [LARGE SCALE GENOMIC DNA]</scope>
    <source>
        <strain evidence="4 5">GAB2-2007-GAL-DOM2</strain>
    </source>
</reference>
<dbReference type="OrthoDB" id="767661at2759"/>
<dbReference type="PANTHER" id="PTHR31543">
    <property type="entry name" value="DYNEIN REGULATORY COMPLEX SUBUNIT 4"/>
    <property type="match status" value="1"/>
</dbReference>
<evidence type="ECO:0000256" key="2">
    <source>
        <dbReference type="SAM" id="MobiDB-lite"/>
    </source>
</evidence>
<keyword evidence="1" id="KW-0175">Coiled coil</keyword>
<dbReference type="PANTHER" id="PTHR31543:SF1">
    <property type="entry name" value="HECT DOMAIN-CONTAINING PROTEIN"/>
    <property type="match status" value="1"/>
</dbReference>
<comment type="caution">
    <text evidence="4">The sequence shown here is derived from an EMBL/GenBank/DDBJ whole genome shotgun (WGS) entry which is preliminary data.</text>
</comment>
<dbReference type="GO" id="GO:0005874">
    <property type="term" value="C:microtubule"/>
    <property type="evidence" value="ECO:0007669"/>
    <property type="project" value="TreeGrafter"/>
</dbReference>
<dbReference type="VEuPathDB" id="ToxoDB:TGDOM2_248225"/>
<organism evidence="4 5">
    <name type="scientific">Toxoplasma gondii GAB2-2007-GAL-DOM2</name>
    <dbReference type="NCBI Taxonomy" id="1130820"/>
    <lineage>
        <taxon>Eukaryota</taxon>
        <taxon>Sar</taxon>
        <taxon>Alveolata</taxon>
        <taxon>Apicomplexa</taxon>
        <taxon>Conoidasida</taxon>
        <taxon>Coccidia</taxon>
        <taxon>Eucoccidiorida</taxon>
        <taxon>Eimeriorina</taxon>
        <taxon>Sarcocystidae</taxon>
        <taxon>Toxoplasma</taxon>
    </lineage>
</organism>
<feature type="coiled-coil region" evidence="1">
    <location>
        <begin position="35"/>
        <end position="94"/>
    </location>
</feature>
<dbReference type="Proteomes" id="UP000028837">
    <property type="component" value="Unassembled WGS sequence"/>
</dbReference>
<dbReference type="GO" id="GO:0031514">
    <property type="term" value="C:motile cilium"/>
    <property type="evidence" value="ECO:0007669"/>
    <property type="project" value="InterPro"/>
</dbReference>
<dbReference type="AlphaFoldDB" id="A0A086KQ81"/>
<dbReference type="InterPro" id="IPR025593">
    <property type="entry name" value="GAS8_dom"/>
</dbReference>
<dbReference type="InterPro" id="IPR039308">
    <property type="entry name" value="GAS8"/>
</dbReference>
<dbReference type="EMBL" id="AHZU02000263">
    <property type="protein sequence ID" value="KFG46549.1"/>
    <property type="molecule type" value="Genomic_DNA"/>
</dbReference>
<evidence type="ECO:0000259" key="3">
    <source>
        <dbReference type="Pfam" id="PF13851"/>
    </source>
</evidence>
<feature type="domain" description="Growth arrest-specific protein 8" evidence="3">
    <location>
        <begin position="231"/>
        <end position="427"/>
    </location>
</feature>
<dbReference type="GO" id="GO:0031267">
    <property type="term" value="F:small GTPase binding"/>
    <property type="evidence" value="ECO:0007669"/>
    <property type="project" value="InterPro"/>
</dbReference>
<feature type="coiled-coil region" evidence="1">
    <location>
        <begin position="251"/>
        <end position="444"/>
    </location>
</feature>
<feature type="region of interest" description="Disordered" evidence="2">
    <location>
        <begin position="1"/>
        <end position="32"/>
    </location>
</feature>
<dbReference type="GO" id="GO:0008017">
    <property type="term" value="F:microtubule binding"/>
    <property type="evidence" value="ECO:0007669"/>
    <property type="project" value="InterPro"/>
</dbReference>
<dbReference type="Pfam" id="PF13851">
    <property type="entry name" value="GAS"/>
    <property type="match status" value="1"/>
</dbReference>
<sequence>MASKKKRGGDADAPGTKSGKAPSKPSPEELEIPMKKQLLQELKTLKAECEDEERLFHEISSEKDQLSHLWVMEQSAAEERHDTLRKKKDEILDEVESFGMELKLCKLRIKQLLAEQSEEATQLRIDAEAALKLREDVHRSREDALWYQKQDQLSMTREMQTAHVEFLHELKLRQDEKILELRREFERHARELHLKWKLRTDNLKDEMQKQRQFLIAKIEAEKNNHLFMVQSQNTKTSQAIKRYYGDITSSNLELIKRLKKEHADLKQAETREGKRMADLIAKNRGLVEPLRKMTQETEKLQNELRLYEIDKAKLAESKQKLTEQAAILARLEQQAEILEQQSEMLKKTKTEFQQRYQRAVYGLQQKACLKTMVLERKLKALEEAEEVAQAQVEELRHRQQIETCDLIPLSKGAERLLKAKDELADELRDDIKTLKDLHDMAVQQYASCMASSGVPVEDLQFVPLTYS</sequence>
<evidence type="ECO:0000256" key="1">
    <source>
        <dbReference type="SAM" id="Coils"/>
    </source>
</evidence>
<gene>
    <name evidence="4" type="ORF">TGDOM2_248225</name>
</gene>
<name>A0A086KQ81_TOXGO</name>
<protein>
    <submittedName>
        <fullName evidence="4">Putative PF2 arrest specific protein 8/11</fullName>
    </submittedName>
</protein>
<accession>A0A086KQ81</accession>
<evidence type="ECO:0000313" key="5">
    <source>
        <dbReference type="Proteomes" id="UP000028837"/>
    </source>
</evidence>
<dbReference type="GO" id="GO:0005794">
    <property type="term" value="C:Golgi apparatus"/>
    <property type="evidence" value="ECO:0007669"/>
    <property type="project" value="TreeGrafter"/>
</dbReference>